<dbReference type="AlphaFoldDB" id="A0A6J4I6M3"/>
<feature type="non-terminal residue" evidence="1">
    <location>
        <position position="43"/>
    </location>
</feature>
<accession>A0A6J4I6M3</accession>
<gene>
    <name evidence="1" type="ORF">AVDCRST_MAG26-1570</name>
</gene>
<name>A0A6J4I6M3_9CHLR</name>
<protein>
    <submittedName>
        <fullName evidence="1">Uncharacterized protein</fullName>
    </submittedName>
</protein>
<organism evidence="1">
    <name type="scientific">uncultured Chloroflexia bacterium</name>
    <dbReference type="NCBI Taxonomy" id="1672391"/>
    <lineage>
        <taxon>Bacteria</taxon>
        <taxon>Bacillati</taxon>
        <taxon>Chloroflexota</taxon>
        <taxon>Chloroflexia</taxon>
        <taxon>environmental samples</taxon>
    </lineage>
</organism>
<proteinExistence type="predicted"/>
<reference evidence="1" key="1">
    <citation type="submission" date="2020-02" db="EMBL/GenBank/DDBJ databases">
        <authorList>
            <person name="Meier V. D."/>
        </authorList>
    </citation>
    <scope>NUCLEOTIDE SEQUENCE</scope>
    <source>
        <strain evidence="1">AVDCRST_MAG26</strain>
    </source>
</reference>
<evidence type="ECO:0000313" key="1">
    <source>
        <dbReference type="EMBL" id="CAA9243775.1"/>
    </source>
</evidence>
<sequence length="43" mass="4686">CGCACGWHWCARTVCRSAYSSAPMHAAIAWVCAPGNGRRPRQH</sequence>
<feature type="non-terminal residue" evidence="1">
    <location>
        <position position="1"/>
    </location>
</feature>
<dbReference type="EMBL" id="CADCTK010000361">
    <property type="protein sequence ID" value="CAA9243775.1"/>
    <property type="molecule type" value="Genomic_DNA"/>
</dbReference>